<comment type="similarity">
    <text evidence="2">Belongs to the SPF27 family.</text>
</comment>
<dbReference type="InterPro" id="IPR008409">
    <property type="entry name" value="SPF27"/>
</dbReference>
<gene>
    <name evidence="8" type="ORF">TD95_002876</name>
</gene>
<name>A0A0F4ZDX9_9PEZI</name>
<dbReference type="AlphaFoldDB" id="A0A0F4ZDX9"/>
<evidence type="ECO:0008006" key="10">
    <source>
        <dbReference type="Google" id="ProtNLM"/>
    </source>
</evidence>
<keyword evidence="3" id="KW-0507">mRNA processing</keyword>
<dbReference type="GO" id="GO:0000974">
    <property type="term" value="C:Prp19 complex"/>
    <property type="evidence" value="ECO:0007669"/>
    <property type="project" value="TreeGrafter"/>
</dbReference>
<dbReference type="GO" id="GO:0071013">
    <property type="term" value="C:catalytic step 2 spliceosome"/>
    <property type="evidence" value="ECO:0007669"/>
    <property type="project" value="TreeGrafter"/>
</dbReference>
<dbReference type="PANTHER" id="PTHR13296:SF0">
    <property type="entry name" value="PRE-MRNA-SPLICING FACTOR SPF27"/>
    <property type="match status" value="1"/>
</dbReference>
<protein>
    <recommendedName>
        <fullName evidence="10">Pre-mRNA-splicing factor SPF27</fullName>
    </recommendedName>
</protein>
<dbReference type="GO" id="GO:0008380">
    <property type="term" value="P:RNA splicing"/>
    <property type="evidence" value="ECO:0007669"/>
    <property type="project" value="UniProtKB-KW"/>
</dbReference>
<organism evidence="8 9">
    <name type="scientific">Thielaviopsis punctulata</name>
    <dbReference type="NCBI Taxonomy" id="72032"/>
    <lineage>
        <taxon>Eukaryota</taxon>
        <taxon>Fungi</taxon>
        <taxon>Dikarya</taxon>
        <taxon>Ascomycota</taxon>
        <taxon>Pezizomycotina</taxon>
        <taxon>Sordariomycetes</taxon>
        <taxon>Hypocreomycetidae</taxon>
        <taxon>Microascales</taxon>
        <taxon>Ceratocystidaceae</taxon>
        <taxon>Thielaviopsis</taxon>
    </lineage>
</organism>
<dbReference type="EMBL" id="LAEV01001118">
    <property type="protein sequence ID" value="KKA28804.1"/>
    <property type="molecule type" value="Genomic_DNA"/>
</dbReference>
<dbReference type="PANTHER" id="PTHR13296">
    <property type="entry name" value="BCAS2 PROTEIN"/>
    <property type="match status" value="1"/>
</dbReference>
<evidence type="ECO:0000256" key="5">
    <source>
        <dbReference type="ARBA" id="ARBA00023187"/>
    </source>
</evidence>
<proteinExistence type="inferred from homology"/>
<evidence type="ECO:0000256" key="2">
    <source>
        <dbReference type="ARBA" id="ARBA00010788"/>
    </source>
</evidence>
<evidence type="ECO:0000256" key="7">
    <source>
        <dbReference type="SAM" id="Coils"/>
    </source>
</evidence>
<evidence type="ECO:0000313" key="8">
    <source>
        <dbReference type="EMBL" id="KKA28804.1"/>
    </source>
</evidence>
<accession>A0A0F4ZDX9</accession>
<sequence length="206" mass="22541">MSIANAYFESLPYIDEELSPESRAAAEALIKENLETSSATHPNLPALIPSNPSSILASELARVSTVPPTPLTAIDLSRYEAPSTPPTGASLEESTAILARAYAAHSYMRSRASHLALLDKHGKNAWLIGNWNLEAELKTIENELARVSREVDLLNVARNAAQQEVAAELKMLEDTWQKGIARTIETQVATAQLRAEVLEEMRVRAQ</sequence>
<evidence type="ECO:0000256" key="3">
    <source>
        <dbReference type="ARBA" id="ARBA00022664"/>
    </source>
</evidence>
<reference evidence="8 9" key="1">
    <citation type="submission" date="2015-03" db="EMBL/GenBank/DDBJ databases">
        <authorList>
            <person name="Radwan O."/>
            <person name="Al-Naeli F.A."/>
            <person name="Rendon G.A."/>
            <person name="Fields C."/>
        </authorList>
    </citation>
    <scope>NUCLEOTIDE SEQUENCE [LARGE SCALE GENOMIC DNA]</scope>
    <source>
        <strain evidence="8">CR-DP1</strain>
    </source>
</reference>
<comment type="caution">
    <text evidence="8">The sequence shown here is derived from an EMBL/GenBank/DDBJ whole genome shotgun (WGS) entry which is preliminary data.</text>
</comment>
<keyword evidence="5" id="KW-0508">mRNA splicing</keyword>
<feature type="coiled-coil region" evidence="7">
    <location>
        <begin position="130"/>
        <end position="201"/>
    </location>
</feature>
<keyword evidence="7" id="KW-0175">Coiled coil</keyword>
<evidence type="ECO:0000256" key="1">
    <source>
        <dbReference type="ARBA" id="ARBA00004123"/>
    </source>
</evidence>
<dbReference type="GO" id="GO:0006397">
    <property type="term" value="P:mRNA processing"/>
    <property type="evidence" value="ECO:0007669"/>
    <property type="project" value="UniProtKB-KW"/>
</dbReference>
<evidence type="ECO:0000313" key="9">
    <source>
        <dbReference type="Proteomes" id="UP000033483"/>
    </source>
</evidence>
<evidence type="ECO:0000256" key="6">
    <source>
        <dbReference type="ARBA" id="ARBA00023242"/>
    </source>
</evidence>
<dbReference type="OrthoDB" id="205794at2759"/>
<comment type="subcellular location">
    <subcellularLocation>
        <location evidence="1">Nucleus</location>
    </subcellularLocation>
</comment>
<dbReference type="Pfam" id="PF05700">
    <property type="entry name" value="BCAS2"/>
    <property type="match status" value="1"/>
</dbReference>
<keyword evidence="4" id="KW-0747">Spliceosome</keyword>
<dbReference type="GO" id="GO:0071011">
    <property type="term" value="C:precatalytic spliceosome"/>
    <property type="evidence" value="ECO:0007669"/>
    <property type="project" value="TreeGrafter"/>
</dbReference>
<dbReference type="Proteomes" id="UP000033483">
    <property type="component" value="Unassembled WGS sequence"/>
</dbReference>
<keyword evidence="9" id="KW-1185">Reference proteome</keyword>
<keyword evidence="6" id="KW-0539">Nucleus</keyword>
<evidence type="ECO:0000256" key="4">
    <source>
        <dbReference type="ARBA" id="ARBA00022728"/>
    </source>
</evidence>